<protein>
    <submittedName>
        <fullName evidence="9">LPXTG cell wall anchor domain-containing protein</fullName>
    </submittedName>
</protein>
<keyword evidence="3 7" id="KW-0732">Signal</keyword>
<sequence length="460" mass="48211">MNKRKVYGFLASVTLATAGLGVQAIVSPTYIVSADTANFPSTIASATVTKEVFPNGSLSSYRYHITGQADTSKWGTQGNIGRNATVYLTYLDETGARKTLGTAPVSADGRFDFYNLTLVNSSLIEIEYGNEKGTYVLSGASAIDFSASEGLSVNVSPLSNTRLSVTGNLINAADSTTAFSIEAYDQAGNQVGLGGSASIYSHSEDLTAYTGGTVTFSEGIPSGIYKIVVKGVSYSTNRTFYGEKWVTLPSGEAQTTTAPTTTVVPITTTVAPTTTEPTTTTTKSTVLDTTTVPATNTTTEAPTTTTTVSTTEPSTTTTSNQIGSSDPNRKVYVSKTGLTKTKVYFYYEEHIGNDNRETNQVMTEVEAIRMGLKHANSEAEEPSTAAALAIVAKDSTTSTTITTSSNKGTGSPKPSANPTTTSSTTNKKSLPKTGDQASFVTLMGGFIVLLGIAAGLRKRQ</sequence>
<gene>
    <name evidence="9" type="ORF">ACFORF_08440</name>
</gene>
<keyword evidence="10" id="KW-1185">Reference proteome</keyword>
<dbReference type="NCBIfam" id="TIGR01167">
    <property type="entry name" value="LPXTG_anchor"/>
    <property type="match status" value="1"/>
</dbReference>
<keyword evidence="4" id="KW-0572">Peptidoglycan-anchor</keyword>
<feature type="compositionally biased region" description="Low complexity" evidence="5">
    <location>
        <begin position="294"/>
        <end position="320"/>
    </location>
</feature>
<feature type="signal peptide" evidence="7">
    <location>
        <begin position="1"/>
        <end position="24"/>
    </location>
</feature>
<feature type="region of interest" description="Disordered" evidence="5">
    <location>
        <begin position="294"/>
        <end position="328"/>
    </location>
</feature>
<organism evidence="9 10">
    <name type="scientific">Streptococcus caprae</name>
    <dbReference type="NCBI Taxonomy" id="1640501"/>
    <lineage>
        <taxon>Bacteria</taxon>
        <taxon>Bacillati</taxon>
        <taxon>Bacillota</taxon>
        <taxon>Bacilli</taxon>
        <taxon>Lactobacillales</taxon>
        <taxon>Streptococcaceae</taxon>
        <taxon>Streptococcus</taxon>
    </lineage>
</organism>
<comment type="caution">
    <text evidence="9">The sequence shown here is derived from an EMBL/GenBank/DDBJ whole genome shotgun (WGS) entry which is preliminary data.</text>
</comment>
<feature type="domain" description="Gram-positive cocci surface proteins LPxTG" evidence="8">
    <location>
        <begin position="423"/>
        <end position="459"/>
    </location>
</feature>
<keyword evidence="6" id="KW-1133">Transmembrane helix</keyword>
<evidence type="ECO:0000313" key="9">
    <source>
        <dbReference type="EMBL" id="MFC3928587.1"/>
    </source>
</evidence>
<evidence type="ECO:0000256" key="7">
    <source>
        <dbReference type="SAM" id="SignalP"/>
    </source>
</evidence>
<evidence type="ECO:0000256" key="3">
    <source>
        <dbReference type="ARBA" id="ARBA00022729"/>
    </source>
</evidence>
<keyword evidence="6" id="KW-0472">Membrane</keyword>
<keyword evidence="2" id="KW-0964">Secreted</keyword>
<evidence type="ECO:0000256" key="1">
    <source>
        <dbReference type="ARBA" id="ARBA00022512"/>
    </source>
</evidence>
<dbReference type="Pfam" id="PF00746">
    <property type="entry name" value="Gram_pos_anchor"/>
    <property type="match status" value="1"/>
</dbReference>
<evidence type="ECO:0000256" key="5">
    <source>
        <dbReference type="SAM" id="MobiDB-lite"/>
    </source>
</evidence>
<keyword evidence="1" id="KW-0134">Cell wall</keyword>
<name>A0ABV8CX01_9STRE</name>
<dbReference type="InterPro" id="IPR019931">
    <property type="entry name" value="LPXTG_anchor"/>
</dbReference>
<dbReference type="EMBL" id="JBHRZV010000050">
    <property type="protein sequence ID" value="MFC3928587.1"/>
    <property type="molecule type" value="Genomic_DNA"/>
</dbReference>
<dbReference type="RefSeq" id="WP_380427280.1">
    <property type="nucleotide sequence ID" value="NZ_JBHRZV010000050.1"/>
</dbReference>
<feature type="region of interest" description="Disordered" evidence="5">
    <location>
        <begin position="396"/>
        <end position="433"/>
    </location>
</feature>
<keyword evidence="6" id="KW-0812">Transmembrane</keyword>
<reference evidence="10" key="1">
    <citation type="journal article" date="2019" name="Int. J. Syst. Evol. Microbiol.">
        <title>The Global Catalogue of Microorganisms (GCM) 10K type strain sequencing project: providing services to taxonomists for standard genome sequencing and annotation.</title>
        <authorList>
            <consortium name="The Broad Institute Genomics Platform"/>
            <consortium name="The Broad Institute Genome Sequencing Center for Infectious Disease"/>
            <person name="Wu L."/>
            <person name="Ma J."/>
        </authorList>
    </citation>
    <scope>NUCLEOTIDE SEQUENCE [LARGE SCALE GENOMIC DNA]</scope>
    <source>
        <strain evidence="10">CCUG 67170</strain>
    </source>
</reference>
<evidence type="ECO:0000256" key="2">
    <source>
        <dbReference type="ARBA" id="ARBA00022525"/>
    </source>
</evidence>
<proteinExistence type="predicted"/>
<evidence type="ECO:0000259" key="8">
    <source>
        <dbReference type="Pfam" id="PF00746"/>
    </source>
</evidence>
<evidence type="ECO:0000313" key="10">
    <source>
        <dbReference type="Proteomes" id="UP001595807"/>
    </source>
</evidence>
<evidence type="ECO:0000256" key="6">
    <source>
        <dbReference type="SAM" id="Phobius"/>
    </source>
</evidence>
<feature type="transmembrane region" description="Helical" evidence="6">
    <location>
        <begin position="437"/>
        <end position="456"/>
    </location>
</feature>
<dbReference type="Proteomes" id="UP001595807">
    <property type="component" value="Unassembled WGS sequence"/>
</dbReference>
<accession>A0ABV8CX01</accession>
<evidence type="ECO:0000256" key="4">
    <source>
        <dbReference type="ARBA" id="ARBA00023088"/>
    </source>
</evidence>
<feature type="chain" id="PRO_5047185053" evidence="7">
    <location>
        <begin position="25"/>
        <end position="460"/>
    </location>
</feature>